<keyword evidence="1" id="KW-0812">Transmembrane</keyword>
<dbReference type="EMBL" id="CAHIKZ030002667">
    <property type="protein sequence ID" value="CAE1290552.1"/>
    <property type="molecule type" value="Genomic_DNA"/>
</dbReference>
<feature type="transmembrane region" description="Helical" evidence="1">
    <location>
        <begin position="636"/>
        <end position="661"/>
    </location>
</feature>
<dbReference type="AlphaFoldDB" id="A0A812D855"/>
<evidence type="ECO:0000313" key="3">
    <source>
        <dbReference type="Proteomes" id="UP000597762"/>
    </source>
</evidence>
<name>A0A812D855_ACAPH</name>
<feature type="transmembrane region" description="Helical" evidence="1">
    <location>
        <begin position="448"/>
        <end position="470"/>
    </location>
</feature>
<sequence>MAGHAAIRPTKLLRRHTSCLFCFRAEVSYLFSLSFLIISIFISSRYHPLLIVVRKFIHFSFFFILVKISSFTIFHQEICSFFLLFRFHQDLVFYYFWKFLLFFILFHFGQDLVLYYFSSGNAFVFHSFSFWSSSRPLLFVIRKFIRFSFFFIMFSSFTFCRQEIHSFFILFHVGVHLEIHSFFFHFHFGIDLVLYFNRQEIRSFFFLFHFDPVLSSFLSENSFVFHSFPFWSRSRPFLFFVGKFIRFSFFSIFAYITSFTFCRQEIHSFFFLFHVGLDLISYFTICRQVIHSFFFLFHFGLDLVLSSLSSGNSFVFHSFSFWSRSHLFLFFVRKFVRFSVFHFCLQLVFYFLSSGNSFVFHSFSFWSRSRLFLFFVRKFVRFSVFHFCLQLVFYFLSSGNSFVFLSFSFWCRSRPLLFFVRKIICFSFFFIFADISSFTFCRQEIHSFFFLLHFALDHVFHLLSSGNSFVFHSFSIWSSSRPLLFFVRKVIRFSFFFNLVSISYFTIFRQEIRSFFIFAYISSFTFCRQEIHSFFFLLLFCSSLSFPLSLSLSLSLTLSITLSHSMILSYLLSLSLVLIYSLSLTLSFTLSLCFTFFSFPLFFFLSSSYCFFISFDIFCLYKFAIFVNSFVNVIIIYFHFSFLFFSISSFSLFRFFSFFLFF</sequence>
<evidence type="ECO:0000256" key="1">
    <source>
        <dbReference type="SAM" id="Phobius"/>
    </source>
</evidence>
<feature type="transmembrane region" description="Helical" evidence="1">
    <location>
        <begin position="293"/>
        <end position="315"/>
    </location>
</feature>
<feature type="transmembrane region" description="Helical" evidence="1">
    <location>
        <begin position="567"/>
        <end position="594"/>
    </location>
</feature>
<feature type="transmembrane region" description="Helical" evidence="1">
    <location>
        <begin position="335"/>
        <end position="359"/>
    </location>
</feature>
<feature type="transmembrane region" description="Helical" evidence="1">
    <location>
        <begin position="534"/>
        <end position="561"/>
    </location>
</feature>
<feature type="transmembrane region" description="Helical" evidence="1">
    <location>
        <begin position="490"/>
        <end position="508"/>
    </location>
</feature>
<feature type="transmembrane region" description="Helical" evidence="1">
    <location>
        <begin position="167"/>
        <end position="186"/>
    </location>
</feature>
<feature type="transmembrane region" description="Helical" evidence="1">
    <location>
        <begin position="95"/>
        <end position="117"/>
    </location>
</feature>
<keyword evidence="1" id="KW-1133">Transmembrane helix</keyword>
<protein>
    <submittedName>
        <fullName evidence="2">Uncharacterized protein</fullName>
    </submittedName>
</protein>
<feature type="transmembrane region" description="Helical" evidence="1">
    <location>
        <begin position="56"/>
        <end position="74"/>
    </location>
</feature>
<organism evidence="2 3">
    <name type="scientific">Acanthosepion pharaonis</name>
    <name type="common">Pharaoh cuttlefish</name>
    <name type="synonym">Sepia pharaonis</name>
    <dbReference type="NCBI Taxonomy" id="158019"/>
    <lineage>
        <taxon>Eukaryota</taxon>
        <taxon>Metazoa</taxon>
        <taxon>Spiralia</taxon>
        <taxon>Lophotrochozoa</taxon>
        <taxon>Mollusca</taxon>
        <taxon>Cephalopoda</taxon>
        <taxon>Coleoidea</taxon>
        <taxon>Decapodiformes</taxon>
        <taxon>Sepiida</taxon>
        <taxon>Sepiina</taxon>
        <taxon>Sepiidae</taxon>
        <taxon>Acanthosepion</taxon>
    </lineage>
</organism>
<feature type="transmembrane region" description="Helical" evidence="1">
    <location>
        <begin position="137"/>
        <end position="160"/>
    </location>
</feature>
<feature type="transmembrane region" description="Helical" evidence="1">
    <location>
        <begin position="601"/>
        <end position="624"/>
    </location>
</feature>
<feature type="transmembrane region" description="Helical" evidence="1">
    <location>
        <begin position="268"/>
        <end position="286"/>
    </location>
</feature>
<proteinExistence type="predicted"/>
<comment type="caution">
    <text evidence="2">The sequence shown here is derived from an EMBL/GenBank/DDBJ whole genome shotgun (WGS) entry which is preliminary data.</text>
</comment>
<reference evidence="2" key="1">
    <citation type="submission" date="2021-01" db="EMBL/GenBank/DDBJ databases">
        <authorList>
            <person name="Li R."/>
            <person name="Bekaert M."/>
        </authorList>
    </citation>
    <scope>NUCLEOTIDE SEQUENCE</scope>
    <source>
        <strain evidence="2">Farmed</strain>
    </source>
</reference>
<feature type="transmembrane region" description="Helical" evidence="1">
    <location>
        <begin position="416"/>
        <end position="436"/>
    </location>
</feature>
<accession>A0A812D855</accession>
<dbReference type="Proteomes" id="UP000597762">
    <property type="component" value="Unassembled WGS sequence"/>
</dbReference>
<keyword evidence="1" id="KW-0472">Membrane</keyword>
<keyword evidence="3" id="KW-1185">Reference proteome</keyword>
<evidence type="ECO:0000313" key="2">
    <source>
        <dbReference type="EMBL" id="CAE1290552.1"/>
    </source>
</evidence>
<feature type="transmembrane region" description="Helical" evidence="1">
    <location>
        <begin position="237"/>
        <end position="256"/>
    </location>
</feature>
<gene>
    <name evidence="2" type="ORF">SPHA_48249</name>
</gene>
<feature type="transmembrane region" description="Helical" evidence="1">
    <location>
        <begin position="21"/>
        <end position="44"/>
    </location>
</feature>